<dbReference type="Gene3D" id="3.30.420.130">
    <property type="entry name" value="Dinitrogenase iron-molybdenum cofactor biosynthesis domain"/>
    <property type="match status" value="1"/>
</dbReference>
<feature type="compositionally biased region" description="Gly residues" evidence="1">
    <location>
        <begin position="129"/>
        <end position="140"/>
    </location>
</feature>
<dbReference type="EMBL" id="DXCO01000027">
    <property type="protein sequence ID" value="HIY78076.1"/>
    <property type="molecule type" value="Genomic_DNA"/>
</dbReference>
<dbReference type="SUPFAM" id="SSF53146">
    <property type="entry name" value="Nitrogenase accessory factor-like"/>
    <property type="match status" value="1"/>
</dbReference>
<feature type="domain" description="Dinitrogenase iron-molybdenum cofactor biosynthesis" evidence="2">
    <location>
        <begin position="9"/>
        <end position="96"/>
    </location>
</feature>
<organism evidence="3 4">
    <name type="scientific">Candidatus Borkfalkia excrementavium</name>
    <dbReference type="NCBI Taxonomy" id="2838505"/>
    <lineage>
        <taxon>Bacteria</taxon>
        <taxon>Bacillati</taxon>
        <taxon>Bacillota</taxon>
        <taxon>Clostridia</taxon>
        <taxon>Christensenellales</taxon>
        <taxon>Christensenellaceae</taxon>
        <taxon>Candidatus Borkfalkia</taxon>
    </lineage>
</organism>
<proteinExistence type="predicted"/>
<dbReference type="AlphaFoldDB" id="A0A9D2CG97"/>
<feature type="region of interest" description="Disordered" evidence="1">
    <location>
        <begin position="119"/>
        <end position="140"/>
    </location>
</feature>
<dbReference type="Pfam" id="PF02579">
    <property type="entry name" value="Nitro_FeMo-Co"/>
    <property type="match status" value="1"/>
</dbReference>
<dbReference type="InterPro" id="IPR003731">
    <property type="entry name" value="Di-Nase_FeMo-co_biosynth"/>
</dbReference>
<evidence type="ECO:0000259" key="2">
    <source>
        <dbReference type="Pfam" id="PF02579"/>
    </source>
</evidence>
<evidence type="ECO:0000256" key="1">
    <source>
        <dbReference type="SAM" id="MobiDB-lite"/>
    </source>
</evidence>
<dbReference type="PANTHER" id="PTHR42983">
    <property type="entry name" value="DINITROGENASE IRON-MOLYBDENUM COFACTOR PROTEIN-RELATED"/>
    <property type="match status" value="1"/>
</dbReference>
<evidence type="ECO:0000313" key="3">
    <source>
        <dbReference type="EMBL" id="HIY78076.1"/>
    </source>
</evidence>
<reference evidence="3" key="2">
    <citation type="submission" date="2021-04" db="EMBL/GenBank/DDBJ databases">
        <authorList>
            <person name="Gilroy R."/>
        </authorList>
    </citation>
    <scope>NUCLEOTIDE SEQUENCE</scope>
    <source>
        <strain evidence="3">CHK199-9574</strain>
    </source>
</reference>
<accession>A0A9D2CG97</accession>
<dbReference type="Proteomes" id="UP000824135">
    <property type="component" value="Unassembled WGS sequence"/>
</dbReference>
<protein>
    <recommendedName>
        <fullName evidence="2">Dinitrogenase iron-molybdenum cofactor biosynthesis domain-containing protein</fullName>
    </recommendedName>
</protein>
<reference evidence="3" key="1">
    <citation type="journal article" date="2021" name="PeerJ">
        <title>Extensive microbial diversity within the chicken gut microbiome revealed by metagenomics and culture.</title>
        <authorList>
            <person name="Gilroy R."/>
            <person name="Ravi A."/>
            <person name="Getino M."/>
            <person name="Pursley I."/>
            <person name="Horton D.L."/>
            <person name="Alikhan N.F."/>
            <person name="Baker D."/>
            <person name="Gharbi K."/>
            <person name="Hall N."/>
            <person name="Watson M."/>
            <person name="Adriaenssens E.M."/>
            <person name="Foster-Nyarko E."/>
            <person name="Jarju S."/>
            <person name="Secka A."/>
            <person name="Antonio M."/>
            <person name="Oren A."/>
            <person name="Chaudhuri R.R."/>
            <person name="La Ragione R."/>
            <person name="Hildebrand F."/>
            <person name="Pallen M.J."/>
        </authorList>
    </citation>
    <scope>NUCLEOTIDE SEQUENCE</scope>
    <source>
        <strain evidence="3">CHK199-9574</strain>
    </source>
</reference>
<name>A0A9D2CG97_9FIRM</name>
<dbReference type="InterPro" id="IPR036105">
    <property type="entry name" value="DiNase_FeMo-co_biosyn_sf"/>
</dbReference>
<evidence type="ECO:0000313" key="4">
    <source>
        <dbReference type="Proteomes" id="UP000824135"/>
    </source>
</evidence>
<dbReference type="PANTHER" id="PTHR42983:SF1">
    <property type="entry name" value="IRON-MOLYBDENUM PROTEIN"/>
    <property type="match status" value="1"/>
</dbReference>
<comment type="caution">
    <text evidence="3">The sequence shown here is derived from an EMBL/GenBank/DDBJ whole genome shotgun (WGS) entry which is preliminary data.</text>
</comment>
<sequence length="140" mass="14292">MKIAVPYEEGKVFQHFGHCEQFRIYDAEGGKIVKAETCPTNGAGHGALAAFLQARGVEALLCGGIGGGAIAALKEAGIAVYPGVSGDADARAEEFLAGALAYDPDAKCSHHEEKGHDCGSHEHHCGSSAQGGCGSHGCGR</sequence>
<gene>
    <name evidence="3" type="ORF">H9728_03440</name>
</gene>